<evidence type="ECO:0000313" key="4">
    <source>
        <dbReference type="Proteomes" id="UP001222325"/>
    </source>
</evidence>
<dbReference type="Proteomes" id="UP001222325">
    <property type="component" value="Unassembled WGS sequence"/>
</dbReference>
<proteinExistence type="predicted"/>
<keyword evidence="4" id="KW-1185">Reference proteome</keyword>
<sequence>MQHPWPPQHYSSHYAQAYMQQQAAAVPQQGYSLPSPYNPSVQQNAIPSTSSAPWYQPGSSRCTYKTCTFRGSPQTVEIHMMDRHLIHPAGWEKRKKQPEWDADPSLKGKPIPIQGTTVVLDTPEQLEAWIAERRRRWPSAQRVEDKKRKMEEAMTRMHRLDAVDAADAEGVQDAIIRAGEDVVWMGDGEGVAAEVQCRSHNRLVLLLTWTPVPAMKAAKPRMRQR</sequence>
<feature type="compositionally biased region" description="Polar residues" evidence="1">
    <location>
        <begin position="38"/>
        <end position="58"/>
    </location>
</feature>
<protein>
    <submittedName>
        <fullName evidence="3">Nuclear fragile X mental retardation-interacting protein 1-domain-containing protein</fullName>
    </submittedName>
</protein>
<evidence type="ECO:0000313" key="3">
    <source>
        <dbReference type="EMBL" id="KAJ7103439.1"/>
    </source>
</evidence>
<gene>
    <name evidence="3" type="ORF">B0H15DRAFT_942889</name>
</gene>
<dbReference type="InterPro" id="IPR019496">
    <property type="entry name" value="NUFIP1_cons_dom"/>
</dbReference>
<feature type="domain" description="FMR1-interacting protein 1 conserved" evidence="2">
    <location>
        <begin position="107"/>
        <end position="156"/>
    </location>
</feature>
<name>A0AAD6UJL9_9AGAR</name>
<dbReference type="EMBL" id="JARJCN010000002">
    <property type="protein sequence ID" value="KAJ7103439.1"/>
    <property type="molecule type" value="Genomic_DNA"/>
</dbReference>
<accession>A0AAD6UJL9</accession>
<dbReference type="AlphaFoldDB" id="A0AAD6UJL9"/>
<feature type="region of interest" description="Disordered" evidence="1">
    <location>
        <begin position="92"/>
        <end position="113"/>
    </location>
</feature>
<evidence type="ECO:0000259" key="2">
    <source>
        <dbReference type="Pfam" id="PF10453"/>
    </source>
</evidence>
<feature type="region of interest" description="Disordered" evidence="1">
    <location>
        <begin position="29"/>
        <end position="58"/>
    </location>
</feature>
<organism evidence="3 4">
    <name type="scientific">Mycena belliarum</name>
    <dbReference type="NCBI Taxonomy" id="1033014"/>
    <lineage>
        <taxon>Eukaryota</taxon>
        <taxon>Fungi</taxon>
        <taxon>Dikarya</taxon>
        <taxon>Basidiomycota</taxon>
        <taxon>Agaricomycotina</taxon>
        <taxon>Agaricomycetes</taxon>
        <taxon>Agaricomycetidae</taxon>
        <taxon>Agaricales</taxon>
        <taxon>Marasmiineae</taxon>
        <taxon>Mycenaceae</taxon>
        <taxon>Mycena</taxon>
    </lineage>
</organism>
<evidence type="ECO:0000256" key="1">
    <source>
        <dbReference type="SAM" id="MobiDB-lite"/>
    </source>
</evidence>
<comment type="caution">
    <text evidence="3">The sequence shown here is derived from an EMBL/GenBank/DDBJ whole genome shotgun (WGS) entry which is preliminary data.</text>
</comment>
<reference evidence="3" key="1">
    <citation type="submission" date="2023-03" db="EMBL/GenBank/DDBJ databases">
        <title>Massive genome expansion in bonnet fungi (Mycena s.s.) driven by repeated elements and novel gene families across ecological guilds.</title>
        <authorList>
            <consortium name="Lawrence Berkeley National Laboratory"/>
            <person name="Harder C.B."/>
            <person name="Miyauchi S."/>
            <person name="Viragh M."/>
            <person name="Kuo A."/>
            <person name="Thoen E."/>
            <person name="Andreopoulos B."/>
            <person name="Lu D."/>
            <person name="Skrede I."/>
            <person name="Drula E."/>
            <person name="Henrissat B."/>
            <person name="Morin E."/>
            <person name="Kohler A."/>
            <person name="Barry K."/>
            <person name="LaButti K."/>
            <person name="Morin E."/>
            <person name="Salamov A."/>
            <person name="Lipzen A."/>
            <person name="Mereny Z."/>
            <person name="Hegedus B."/>
            <person name="Baldrian P."/>
            <person name="Stursova M."/>
            <person name="Weitz H."/>
            <person name="Taylor A."/>
            <person name="Grigoriev I.V."/>
            <person name="Nagy L.G."/>
            <person name="Martin F."/>
            <person name="Kauserud H."/>
        </authorList>
    </citation>
    <scope>NUCLEOTIDE SEQUENCE</scope>
    <source>
        <strain evidence="3">CBHHK173m</strain>
    </source>
</reference>
<dbReference type="Pfam" id="PF10453">
    <property type="entry name" value="NUFIP1"/>
    <property type="match status" value="1"/>
</dbReference>